<dbReference type="GO" id="GO:0005634">
    <property type="term" value="C:nucleus"/>
    <property type="evidence" value="ECO:0007669"/>
    <property type="project" value="UniProtKB-SubCell"/>
</dbReference>
<accession>A0ABD3LKR2</accession>
<keyword evidence="13" id="KW-1185">Reference proteome</keyword>
<dbReference type="PANTHER" id="PTHR10015:SF325">
    <property type="entry name" value="HEAT STRESS TRANSCRIPTION FACTOR A-8"/>
    <property type="match status" value="1"/>
</dbReference>
<dbReference type="Gene3D" id="1.10.10.10">
    <property type="entry name" value="Winged helix-like DNA-binding domain superfamily/Winged helix DNA-binding domain"/>
    <property type="match status" value="1"/>
</dbReference>
<keyword evidence="7" id="KW-0804">Transcription</keyword>
<evidence type="ECO:0000313" key="12">
    <source>
        <dbReference type="EMBL" id="KAL3751154.1"/>
    </source>
</evidence>
<comment type="caution">
    <text evidence="12">The sequence shown here is derived from an EMBL/GenBank/DDBJ whole genome shotgun (WGS) entry which is preliminary data.</text>
</comment>
<evidence type="ECO:0000259" key="11">
    <source>
        <dbReference type="PROSITE" id="PS00434"/>
    </source>
</evidence>
<evidence type="ECO:0000256" key="10">
    <source>
        <dbReference type="SAM" id="MobiDB-lite"/>
    </source>
</evidence>
<dbReference type="PROSITE" id="PS00434">
    <property type="entry name" value="HSF_DOMAIN"/>
    <property type="match status" value="1"/>
</dbReference>
<dbReference type="PRINTS" id="PR00056">
    <property type="entry name" value="HSFDOMAIN"/>
</dbReference>
<dbReference type="InterPro" id="IPR036390">
    <property type="entry name" value="WH_DNA-bd_sf"/>
</dbReference>
<sequence>MVKPSGGGGDRGPPLAPFLSKCYEMVEDEATDPIIAWGSAGDTFVIWDITQFTLQLLPHYFKHSNFSSFMRQLNIYGFRKVDSDRWEFANDGFIRGQKHMLKNIRRRKNVQVVDQKKSLQKQDNSVEEVDKIKIDGLWKEVENLKIDKTVLSLELGNVRQLQETSENKLVLLRDRVQGMENNQQQMLSFLVMAMQNPGFLVQLVKLKDNHCRVTEMGNMLEPQGAENGSWISEGTIVKYQPPTDGKTNPELSPLSGLGETPKSGPSFDGTRDVLMNNDLMSMLMNEKFSLDTPLIFPDSPDDNAWEKLLLACPFIESASEKRQDNEGPNYLGMETEPAFSGASSVSTDFEALMRMMGNPQEAETESDVDGDDWEDAPNVDFLVEQLEYLASKA</sequence>
<evidence type="ECO:0000256" key="4">
    <source>
        <dbReference type="ARBA" id="ARBA00023015"/>
    </source>
</evidence>
<dbReference type="Proteomes" id="UP001634007">
    <property type="component" value="Unassembled WGS sequence"/>
</dbReference>
<protein>
    <recommendedName>
        <fullName evidence="11">HSF-type DNA-binding domain-containing protein</fullName>
    </recommendedName>
</protein>
<organism evidence="12 13">
    <name type="scientific">Eucalyptus globulus</name>
    <name type="common">Tasmanian blue gum</name>
    <dbReference type="NCBI Taxonomy" id="34317"/>
    <lineage>
        <taxon>Eukaryota</taxon>
        <taxon>Viridiplantae</taxon>
        <taxon>Streptophyta</taxon>
        <taxon>Embryophyta</taxon>
        <taxon>Tracheophyta</taxon>
        <taxon>Spermatophyta</taxon>
        <taxon>Magnoliopsida</taxon>
        <taxon>eudicotyledons</taxon>
        <taxon>Gunneridae</taxon>
        <taxon>Pentapetalae</taxon>
        <taxon>rosids</taxon>
        <taxon>malvids</taxon>
        <taxon>Myrtales</taxon>
        <taxon>Myrtaceae</taxon>
        <taxon>Myrtoideae</taxon>
        <taxon>Eucalypteae</taxon>
        <taxon>Eucalyptus</taxon>
    </lineage>
</organism>
<dbReference type="EMBL" id="JBJKBG010000002">
    <property type="protein sequence ID" value="KAL3751154.1"/>
    <property type="molecule type" value="Genomic_DNA"/>
</dbReference>
<evidence type="ECO:0000256" key="3">
    <source>
        <dbReference type="ARBA" id="ARBA00022553"/>
    </source>
</evidence>
<evidence type="ECO:0000256" key="1">
    <source>
        <dbReference type="ARBA" id="ARBA00004123"/>
    </source>
</evidence>
<comment type="subcellular location">
    <subcellularLocation>
        <location evidence="1">Nucleus</location>
    </subcellularLocation>
</comment>
<evidence type="ECO:0000256" key="2">
    <source>
        <dbReference type="ARBA" id="ARBA00011233"/>
    </source>
</evidence>
<comment type="similarity">
    <text evidence="9">Belongs to the HSF family.</text>
</comment>
<comment type="subunit">
    <text evidence="2">Homotrimer.</text>
</comment>
<evidence type="ECO:0000256" key="5">
    <source>
        <dbReference type="ARBA" id="ARBA00023016"/>
    </source>
</evidence>
<proteinExistence type="inferred from homology"/>
<evidence type="ECO:0000256" key="9">
    <source>
        <dbReference type="RuleBase" id="RU004020"/>
    </source>
</evidence>
<feature type="region of interest" description="Disordered" evidence="10">
    <location>
        <begin position="357"/>
        <end position="376"/>
    </location>
</feature>
<evidence type="ECO:0000313" key="13">
    <source>
        <dbReference type="Proteomes" id="UP001634007"/>
    </source>
</evidence>
<evidence type="ECO:0000256" key="8">
    <source>
        <dbReference type="ARBA" id="ARBA00023242"/>
    </source>
</evidence>
<dbReference type="InterPro" id="IPR036388">
    <property type="entry name" value="WH-like_DNA-bd_sf"/>
</dbReference>
<dbReference type="FunFam" id="1.10.10.10:FF:000037">
    <property type="entry name" value="Heat stress transcription factor B-4"/>
    <property type="match status" value="1"/>
</dbReference>
<keyword evidence="4" id="KW-0805">Transcription regulation</keyword>
<keyword evidence="6" id="KW-0238">DNA-binding</keyword>
<feature type="compositionally biased region" description="Acidic residues" evidence="10">
    <location>
        <begin position="362"/>
        <end position="376"/>
    </location>
</feature>
<evidence type="ECO:0000256" key="6">
    <source>
        <dbReference type="ARBA" id="ARBA00023125"/>
    </source>
</evidence>
<gene>
    <name evidence="12" type="ORF">ACJRO7_012036</name>
</gene>
<dbReference type="GO" id="GO:0003677">
    <property type="term" value="F:DNA binding"/>
    <property type="evidence" value="ECO:0007669"/>
    <property type="project" value="UniProtKB-KW"/>
</dbReference>
<dbReference type="Pfam" id="PF00447">
    <property type="entry name" value="HSF_DNA-bind"/>
    <property type="match status" value="1"/>
</dbReference>
<feature type="domain" description="HSF-type DNA-binding" evidence="11">
    <location>
        <begin position="57"/>
        <end position="81"/>
    </location>
</feature>
<reference evidence="12 13" key="1">
    <citation type="submission" date="2024-11" db="EMBL/GenBank/DDBJ databases">
        <title>Chromosome-level genome assembly of Eucalyptus globulus Labill. provides insights into its genome evolution.</title>
        <authorList>
            <person name="Li X."/>
        </authorList>
    </citation>
    <scope>NUCLEOTIDE SEQUENCE [LARGE SCALE GENOMIC DNA]</scope>
    <source>
        <strain evidence="12">CL2024</strain>
        <tissue evidence="12">Fresh tender leaves</tissue>
    </source>
</reference>
<dbReference type="SMART" id="SM00415">
    <property type="entry name" value="HSF"/>
    <property type="match status" value="1"/>
</dbReference>
<feature type="region of interest" description="Disordered" evidence="10">
    <location>
        <begin position="240"/>
        <end position="270"/>
    </location>
</feature>
<name>A0ABD3LKR2_EUCGL</name>
<keyword evidence="5" id="KW-0346">Stress response</keyword>
<dbReference type="SUPFAM" id="SSF46785">
    <property type="entry name" value="Winged helix' DNA-binding domain"/>
    <property type="match status" value="1"/>
</dbReference>
<keyword evidence="8" id="KW-0539">Nucleus</keyword>
<dbReference type="PANTHER" id="PTHR10015">
    <property type="entry name" value="HEAT SHOCK TRANSCRIPTION FACTOR"/>
    <property type="match status" value="1"/>
</dbReference>
<evidence type="ECO:0000256" key="7">
    <source>
        <dbReference type="ARBA" id="ARBA00023163"/>
    </source>
</evidence>
<dbReference type="InterPro" id="IPR000232">
    <property type="entry name" value="HSF_DNA-bd"/>
</dbReference>
<dbReference type="AlphaFoldDB" id="A0ABD3LKR2"/>
<keyword evidence="3" id="KW-0597">Phosphoprotein</keyword>